<comment type="caution">
    <text evidence="1">The sequence shown here is derived from an EMBL/GenBank/DDBJ whole genome shotgun (WGS) entry which is preliminary data.</text>
</comment>
<dbReference type="RefSeq" id="WP_057624608.1">
    <property type="nucleotide sequence ID" value="NZ_LKHV02000001.1"/>
</dbReference>
<dbReference type="SUPFAM" id="SSF56281">
    <property type="entry name" value="Metallo-hydrolase/oxidoreductase"/>
    <property type="match status" value="1"/>
</dbReference>
<name>A0A0Q9YDP5_9GAMM</name>
<dbReference type="EMBL" id="LKHV02000001">
    <property type="protein sequence ID" value="MCS5707793.1"/>
    <property type="molecule type" value="Genomic_DNA"/>
</dbReference>
<evidence type="ECO:0000313" key="3">
    <source>
        <dbReference type="Proteomes" id="UP000051494"/>
    </source>
</evidence>
<proteinExistence type="predicted"/>
<dbReference type="OrthoDB" id="819793at2"/>
<organism evidence="1">
    <name type="scientific">Candidatus Berkiella cookevillensis</name>
    <dbReference type="NCBI Taxonomy" id="437022"/>
    <lineage>
        <taxon>Bacteria</taxon>
        <taxon>Pseudomonadati</taxon>
        <taxon>Pseudomonadota</taxon>
        <taxon>Gammaproteobacteria</taxon>
        <taxon>Candidatus Berkiellales</taxon>
        <taxon>Candidatus Berkiellaceae</taxon>
        <taxon>Candidatus Berkiella</taxon>
    </lineage>
</organism>
<dbReference type="Proteomes" id="UP000051494">
    <property type="component" value="Unassembled WGS sequence"/>
</dbReference>
<dbReference type="Gene3D" id="3.60.15.10">
    <property type="entry name" value="Ribonuclease Z/Hydroxyacylglutathione hydrolase-like"/>
    <property type="match status" value="1"/>
</dbReference>
<dbReference type="EMBL" id="LKHV01000006">
    <property type="protein sequence ID" value="KRG18630.1"/>
    <property type="molecule type" value="Genomic_DNA"/>
</dbReference>
<dbReference type="InterPro" id="IPR036866">
    <property type="entry name" value="RibonucZ/Hydroxyglut_hydro"/>
</dbReference>
<evidence type="ECO:0000313" key="2">
    <source>
        <dbReference type="EMBL" id="MCS5707793.1"/>
    </source>
</evidence>
<sequence length="238" mass="26878">MTQYSPAWPHGDLKEVFPNIFFVMGTNLTTHEGTKLQHSCNMVVVKNANELTLINTVRLNDEGLAALEKLGHIANVVRIGVFHGRHDAFYLDRYSAKLWALKGVKHENNKFTNNELITNGKMPFPDCSLFVFKTSIHPEAILHINREGGILITCDSIKNWITVDKFFSEETGKLYEKLGFLGMATISKIWQQACNIQAQDFAGLKLLTFKHLLSAHGEPLFNNAYEKLAVTIQQEFGI</sequence>
<reference evidence="2" key="3">
    <citation type="submission" date="2021-06" db="EMBL/GenBank/DDBJ databases">
        <title>Genomic Description and Analysis of Intracellular Bacteria, Candidatus Berkiella cookevillensis and Candidatus Berkiella aquae.</title>
        <authorList>
            <person name="Kidane D.T."/>
            <person name="Mehari Y.T."/>
            <person name="Rice F.C."/>
            <person name="Arivett B.A."/>
            <person name="Farone A.L."/>
            <person name="Berk S.G."/>
            <person name="Farone M.B."/>
        </authorList>
    </citation>
    <scope>NUCLEOTIDE SEQUENCE</scope>
    <source>
        <strain evidence="2">CC99</strain>
    </source>
</reference>
<dbReference type="PATRIC" id="fig|1590042.3.peg.1542"/>
<protein>
    <submittedName>
        <fullName evidence="1">Uncharacterized protein</fullName>
    </submittedName>
</protein>
<evidence type="ECO:0000313" key="1">
    <source>
        <dbReference type="EMBL" id="KRG18630.1"/>
    </source>
</evidence>
<gene>
    <name evidence="2" type="ORF">CC99x_002630</name>
    <name evidence="1" type="ORF">CC99x_01517</name>
</gene>
<reference evidence="1" key="1">
    <citation type="submission" date="2015-09" db="EMBL/GenBank/DDBJ databases">
        <title>Draft Genome Sequences of Two Novel Amoeba-resistant Intranuclear Bacteria, Candidatus Berkiella cookevillensis and Candidatus Berkiella aquae.</title>
        <authorList>
            <person name="Mehari Y.T."/>
            <person name="Arivett B.A."/>
            <person name="Farone A.L."/>
            <person name="Gunderson J.H."/>
            <person name="Farone M.B."/>
        </authorList>
    </citation>
    <scope>NUCLEOTIDE SEQUENCE [LARGE SCALE GENOMIC DNA]</scope>
    <source>
        <strain evidence="1">CC99</strain>
    </source>
</reference>
<accession>A0A0Q9YDP5</accession>
<dbReference type="AlphaFoldDB" id="A0A0Q9YDP5"/>
<reference evidence="2" key="2">
    <citation type="journal article" date="2016" name="Genome Announc.">
        <title>Draft Genome Sequences of Two Novel Amoeba-Resistant Intranuclear Bacteria, 'Candidatus Berkiella cookevillensis' and 'Candidatus Berkiella aquae'.</title>
        <authorList>
            <person name="Mehari Y.T."/>
            <person name="Arivett B.A."/>
            <person name="Farone A.L."/>
            <person name="Gunderson J.H."/>
            <person name="Farone M.B."/>
        </authorList>
    </citation>
    <scope>NUCLEOTIDE SEQUENCE</scope>
    <source>
        <strain evidence="2">CC99</strain>
    </source>
</reference>
<dbReference type="STRING" id="437022.CC99x_01517"/>
<keyword evidence="3" id="KW-1185">Reference proteome</keyword>